<name>A0A0B0PXB9_GOSAR</name>
<dbReference type="EMBL" id="KN447933">
    <property type="protein sequence ID" value="KHG29099.1"/>
    <property type="molecule type" value="Genomic_DNA"/>
</dbReference>
<dbReference type="AlphaFoldDB" id="A0A0B0PXB9"/>
<gene>
    <name evidence="1" type="ORF">F383_12645</name>
</gene>
<evidence type="ECO:0000313" key="2">
    <source>
        <dbReference type="Proteomes" id="UP000032142"/>
    </source>
</evidence>
<reference evidence="2" key="1">
    <citation type="submission" date="2014-09" db="EMBL/GenBank/DDBJ databases">
        <authorList>
            <person name="Mudge J."/>
            <person name="Ramaraj T."/>
            <person name="Lindquist I.E."/>
            <person name="Bharti A.K."/>
            <person name="Sundararajan A."/>
            <person name="Cameron C.T."/>
            <person name="Woodward J.E."/>
            <person name="May G.D."/>
            <person name="Brubaker C."/>
            <person name="Broadhvest J."/>
            <person name="Wilkins T.A."/>
        </authorList>
    </citation>
    <scope>NUCLEOTIDE SEQUENCE</scope>
    <source>
        <strain evidence="2">cv. AKA8401</strain>
    </source>
</reference>
<dbReference type="Proteomes" id="UP000032142">
    <property type="component" value="Unassembled WGS sequence"/>
</dbReference>
<protein>
    <submittedName>
        <fullName evidence="1">Uncharacterized protein</fullName>
    </submittedName>
</protein>
<proteinExistence type="predicted"/>
<organism evidence="1 2">
    <name type="scientific">Gossypium arboreum</name>
    <name type="common">Tree cotton</name>
    <name type="synonym">Gossypium nanking</name>
    <dbReference type="NCBI Taxonomy" id="29729"/>
    <lineage>
        <taxon>Eukaryota</taxon>
        <taxon>Viridiplantae</taxon>
        <taxon>Streptophyta</taxon>
        <taxon>Embryophyta</taxon>
        <taxon>Tracheophyta</taxon>
        <taxon>Spermatophyta</taxon>
        <taxon>Magnoliopsida</taxon>
        <taxon>eudicotyledons</taxon>
        <taxon>Gunneridae</taxon>
        <taxon>Pentapetalae</taxon>
        <taxon>rosids</taxon>
        <taxon>malvids</taxon>
        <taxon>Malvales</taxon>
        <taxon>Malvaceae</taxon>
        <taxon>Malvoideae</taxon>
        <taxon>Gossypium</taxon>
    </lineage>
</organism>
<sequence>MLALYELSKLSTYPNWFQMVQQAFRETNNYVNVYPIQPRLKCIS</sequence>
<accession>A0A0B0PXB9</accession>
<evidence type="ECO:0000313" key="1">
    <source>
        <dbReference type="EMBL" id="KHG29099.1"/>
    </source>
</evidence>
<keyword evidence="2" id="KW-1185">Reference proteome</keyword>